<name>A0A9X1PCT0_9BACT</name>
<dbReference type="InterPro" id="IPR007372">
    <property type="entry name" value="Lipid/polyisoprenoid-bd_YceI"/>
</dbReference>
<dbReference type="SMART" id="SM00867">
    <property type="entry name" value="YceI"/>
    <property type="match status" value="1"/>
</dbReference>
<dbReference type="EMBL" id="JAJTTA010000002">
    <property type="protein sequence ID" value="MCF0040887.1"/>
    <property type="molecule type" value="Genomic_DNA"/>
</dbReference>
<accession>A0A9X1PCT0</accession>
<evidence type="ECO:0000313" key="2">
    <source>
        <dbReference type="EMBL" id="MCF0040887.1"/>
    </source>
</evidence>
<dbReference type="Pfam" id="PF04264">
    <property type="entry name" value="YceI"/>
    <property type="match status" value="1"/>
</dbReference>
<dbReference type="InterPro" id="IPR036761">
    <property type="entry name" value="TTHA0802/YceI-like_sf"/>
</dbReference>
<proteinExistence type="predicted"/>
<evidence type="ECO:0000259" key="1">
    <source>
        <dbReference type="SMART" id="SM00867"/>
    </source>
</evidence>
<gene>
    <name evidence="2" type="ORF">LXM24_12380</name>
</gene>
<dbReference type="PANTHER" id="PTHR34406:SF1">
    <property type="entry name" value="PROTEIN YCEI"/>
    <property type="match status" value="1"/>
</dbReference>
<protein>
    <submittedName>
        <fullName evidence="2">YceI family protein</fullName>
    </submittedName>
</protein>
<organism evidence="2 3">
    <name type="scientific">Dyadobacter fanqingshengii</name>
    <dbReference type="NCBI Taxonomy" id="2906443"/>
    <lineage>
        <taxon>Bacteria</taxon>
        <taxon>Pseudomonadati</taxon>
        <taxon>Bacteroidota</taxon>
        <taxon>Cytophagia</taxon>
        <taxon>Cytophagales</taxon>
        <taxon>Spirosomataceae</taxon>
        <taxon>Dyadobacter</taxon>
    </lineage>
</organism>
<dbReference type="Proteomes" id="UP001139700">
    <property type="component" value="Unassembled WGS sequence"/>
</dbReference>
<reference evidence="2" key="1">
    <citation type="submission" date="2021-12" db="EMBL/GenBank/DDBJ databases">
        <title>Novel species in genus Dyadobacter.</title>
        <authorList>
            <person name="Ma C."/>
        </authorList>
    </citation>
    <scope>NUCLEOTIDE SEQUENCE</scope>
    <source>
        <strain evidence="2">CY399</strain>
    </source>
</reference>
<feature type="domain" description="Lipid/polyisoprenoid-binding YceI-like" evidence="1">
    <location>
        <begin position="27"/>
        <end position="204"/>
    </location>
</feature>
<dbReference type="SUPFAM" id="SSF101874">
    <property type="entry name" value="YceI-like"/>
    <property type="match status" value="1"/>
</dbReference>
<comment type="caution">
    <text evidence="2">The sequence shown here is derived from an EMBL/GenBank/DDBJ whole genome shotgun (WGS) entry which is preliminary data.</text>
</comment>
<dbReference type="PROSITE" id="PS51257">
    <property type="entry name" value="PROKAR_LIPOPROTEIN"/>
    <property type="match status" value="1"/>
</dbReference>
<dbReference type="PANTHER" id="PTHR34406">
    <property type="entry name" value="PROTEIN YCEI"/>
    <property type="match status" value="1"/>
</dbReference>
<sequence length="206" mass="22593">MKKQIFTLLALISIGFSCTDHDVETTNYKLDEAVSVAEWKGYLRNEYFNEGSITIKSESLVLRDGKVQSGSFTIPISSIVNFNLPTEELKQTLVHHLQSADFFNMALHPEVKFKIESVAPYTGAGADVIAGANQLVNGNLTMLGITHSLSFPAKVEVSGSNLKVEGKLKIDRTKWGITYATDPALPDDAVIKNEIDLHLKLAGNKL</sequence>
<dbReference type="Gene3D" id="2.40.128.110">
    <property type="entry name" value="Lipid/polyisoprenoid-binding, YceI-like"/>
    <property type="match status" value="1"/>
</dbReference>
<evidence type="ECO:0000313" key="3">
    <source>
        <dbReference type="Proteomes" id="UP001139700"/>
    </source>
</evidence>
<dbReference type="AlphaFoldDB" id="A0A9X1PCT0"/>
<keyword evidence="3" id="KW-1185">Reference proteome</keyword>
<dbReference type="RefSeq" id="WP_234613393.1">
    <property type="nucleotide sequence ID" value="NZ_CP098806.1"/>
</dbReference>